<evidence type="ECO:0000313" key="3">
    <source>
        <dbReference type="Proteomes" id="UP000321793"/>
    </source>
</evidence>
<proteinExistence type="predicted"/>
<dbReference type="Proteomes" id="UP000321793">
    <property type="component" value="Unassembled WGS sequence"/>
</dbReference>
<comment type="caution">
    <text evidence="2">The sequence shown here is derived from an EMBL/GenBank/DDBJ whole genome shotgun (WGS) entry which is preliminary data.</text>
</comment>
<evidence type="ECO:0000256" key="1">
    <source>
        <dbReference type="SAM" id="SignalP"/>
    </source>
</evidence>
<sequence>MAGRARIIGVALAIAALGAAGVGATLPARAASSKGCVDGGYRLVNLTTGATVAASGKDRIRTTIPADRLGSTFAVRGRYTQFEVRSADFAVLDQAFTGAANELDITGGRFTPVYASKVPDHRGLTLGSGIAVELDEEQLSLQRTGNGLSMKIQAKDCAQGGIFQMEPQRSDGGTTRITHTLARSATPGLTPFYFDNPTFRARIGQFLGSGCTSSTTGPAGQFCVQVTARVNIANDLSPKFVVRDSSQVATRVPQPACNTATPLTPSVRHCGGVSVWDVASGGRMGFVTGEDATEVANPPTTCTTDCQAQNQVRGRLANLGHPFPVPAGSRLTP</sequence>
<dbReference type="RefSeq" id="WP_147062377.1">
    <property type="nucleotide sequence ID" value="NZ_BAABDN010000001.1"/>
</dbReference>
<reference evidence="2 3" key="1">
    <citation type="submission" date="2019-07" db="EMBL/GenBank/DDBJ databases">
        <title>Whole genome shotgun sequence of Knoellia locipacati NBRC 109775.</title>
        <authorList>
            <person name="Hosoyama A."/>
            <person name="Uohara A."/>
            <person name="Ohji S."/>
            <person name="Ichikawa N."/>
        </authorList>
    </citation>
    <scope>NUCLEOTIDE SEQUENCE [LARGE SCALE GENOMIC DNA]</scope>
    <source>
        <strain evidence="2 3">NBRC 109775</strain>
    </source>
</reference>
<gene>
    <name evidence="2" type="ORF">KLO01_08370</name>
</gene>
<feature type="signal peptide" evidence="1">
    <location>
        <begin position="1"/>
        <end position="30"/>
    </location>
</feature>
<protein>
    <submittedName>
        <fullName evidence="2">Uncharacterized protein</fullName>
    </submittedName>
</protein>
<keyword evidence="3" id="KW-1185">Reference proteome</keyword>
<keyword evidence="1" id="KW-0732">Signal</keyword>
<organism evidence="2 3">
    <name type="scientific">Knoellia locipacati</name>
    <dbReference type="NCBI Taxonomy" id="882824"/>
    <lineage>
        <taxon>Bacteria</taxon>
        <taxon>Bacillati</taxon>
        <taxon>Actinomycetota</taxon>
        <taxon>Actinomycetes</taxon>
        <taxon>Micrococcales</taxon>
        <taxon>Intrasporangiaceae</taxon>
        <taxon>Knoellia</taxon>
    </lineage>
</organism>
<accession>A0A512SXU8</accession>
<evidence type="ECO:0000313" key="2">
    <source>
        <dbReference type="EMBL" id="GEQ12790.1"/>
    </source>
</evidence>
<dbReference type="AlphaFoldDB" id="A0A512SXU8"/>
<dbReference type="EMBL" id="BKBA01000003">
    <property type="protein sequence ID" value="GEQ12790.1"/>
    <property type="molecule type" value="Genomic_DNA"/>
</dbReference>
<feature type="chain" id="PRO_5021951944" evidence="1">
    <location>
        <begin position="31"/>
        <end position="333"/>
    </location>
</feature>
<dbReference type="OrthoDB" id="3774129at2"/>
<name>A0A512SXU8_9MICO</name>